<gene>
    <name evidence="1" type="ORF">B296_00029878</name>
</gene>
<sequence length="57" mass="6142">MANKSILTARLLLVLLPIASSVQCAMAAQVQANSCNFDKQCKCTGNWTASCIGHRFL</sequence>
<comment type="caution">
    <text evidence="1">The sequence shown here is derived from an EMBL/GenBank/DDBJ whole genome shotgun (WGS) entry which is preliminary data.</text>
</comment>
<evidence type="ECO:0000313" key="1">
    <source>
        <dbReference type="EMBL" id="RRT66512.1"/>
    </source>
</evidence>
<reference evidence="1 2" key="1">
    <citation type="journal article" date="2014" name="Agronomy (Basel)">
        <title>A Draft Genome Sequence for Ensete ventricosum, the Drought-Tolerant Tree Against Hunger.</title>
        <authorList>
            <person name="Harrison J."/>
            <person name="Moore K.A."/>
            <person name="Paszkiewicz K."/>
            <person name="Jones T."/>
            <person name="Grant M."/>
            <person name="Ambacheew D."/>
            <person name="Muzemil S."/>
            <person name="Studholme D.J."/>
        </authorList>
    </citation>
    <scope>NUCLEOTIDE SEQUENCE [LARGE SCALE GENOMIC DNA]</scope>
</reference>
<dbReference type="EMBL" id="AMZH03005391">
    <property type="protein sequence ID" value="RRT66512.1"/>
    <property type="molecule type" value="Genomic_DNA"/>
</dbReference>
<proteinExistence type="predicted"/>
<evidence type="ECO:0000313" key="2">
    <source>
        <dbReference type="Proteomes" id="UP000287651"/>
    </source>
</evidence>
<organism evidence="1 2">
    <name type="scientific">Ensete ventricosum</name>
    <name type="common">Abyssinian banana</name>
    <name type="synonym">Musa ensete</name>
    <dbReference type="NCBI Taxonomy" id="4639"/>
    <lineage>
        <taxon>Eukaryota</taxon>
        <taxon>Viridiplantae</taxon>
        <taxon>Streptophyta</taxon>
        <taxon>Embryophyta</taxon>
        <taxon>Tracheophyta</taxon>
        <taxon>Spermatophyta</taxon>
        <taxon>Magnoliopsida</taxon>
        <taxon>Liliopsida</taxon>
        <taxon>Zingiberales</taxon>
        <taxon>Musaceae</taxon>
        <taxon>Ensete</taxon>
    </lineage>
</organism>
<name>A0A444C6W6_ENSVE</name>
<protein>
    <submittedName>
        <fullName evidence="1">Uncharacterized protein</fullName>
    </submittedName>
</protein>
<accession>A0A444C6W6</accession>
<dbReference type="Proteomes" id="UP000287651">
    <property type="component" value="Unassembled WGS sequence"/>
</dbReference>
<dbReference type="AlphaFoldDB" id="A0A444C6W6"/>